<dbReference type="HOGENOM" id="CLU_062417_0_0_3"/>
<reference evidence="1 2" key="1">
    <citation type="submission" date="2008-07" db="EMBL/GenBank/DDBJ databases">
        <authorList>
            <person name="Tandeau de Marsac N."/>
            <person name="Ferriera S."/>
            <person name="Johnson J."/>
            <person name="Kravitz S."/>
            <person name="Beeson K."/>
            <person name="Sutton G."/>
            <person name="Rogers Y.-H."/>
            <person name="Friedman R."/>
            <person name="Frazier M."/>
            <person name="Venter J.C."/>
        </authorList>
    </citation>
    <scope>NUCLEOTIDE SEQUENCE [LARGE SCALE GENOMIC DNA]</scope>
    <source>
        <strain evidence="1 2">PCC 7420</strain>
    </source>
</reference>
<proteinExistence type="predicted"/>
<evidence type="ECO:0000313" key="2">
    <source>
        <dbReference type="Proteomes" id="UP000003835"/>
    </source>
</evidence>
<dbReference type="Proteomes" id="UP000003835">
    <property type="component" value="Unassembled WGS sequence"/>
</dbReference>
<dbReference type="eggNOG" id="ENOG502Z9NA">
    <property type="taxonomic scope" value="Bacteria"/>
</dbReference>
<dbReference type="EMBL" id="DS989882">
    <property type="protein sequence ID" value="EDX70748.1"/>
    <property type="molecule type" value="Genomic_DNA"/>
</dbReference>
<name>B4W4W8_9CYAN</name>
<organism evidence="1 2">
    <name type="scientific">Coleofasciculus chthonoplastes PCC 7420</name>
    <dbReference type="NCBI Taxonomy" id="118168"/>
    <lineage>
        <taxon>Bacteria</taxon>
        <taxon>Bacillati</taxon>
        <taxon>Cyanobacteriota</taxon>
        <taxon>Cyanophyceae</taxon>
        <taxon>Coleofasciculales</taxon>
        <taxon>Coleofasciculaceae</taxon>
        <taxon>Coleofasciculus</taxon>
    </lineage>
</organism>
<dbReference type="AlphaFoldDB" id="B4W4W8"/>
<evidence type="ECO:0008006" key="3">
    <source>
        <dbReference type="Google" id="ProtNLM"/>
    </source>
</evidence>
<sequence length="295" mass="32297">MLDNNDSVRGFIQTNSPTFRYRNDLIPNAPLETAGGEEYRFNAQQGDTVRINVKPEEGSTLSPILVLSSSQTGNQVVYNDKTNLLVYQVPISGEYKLLVLGDNNTRGRYTVSLSGITPGVIVNNPSNQPSASNQTPDKRKQLLRDDFGLRVLENCPAATGSLVVVSFPESDQTYTYCANPNRFLEAGQYTYDMSTETLKPGHPGTQTAANQTTDPRQEKLEDEYGLNVLDTCPPATSSLVVISYPEGGQSYRYCADPNRVFPAGEYTYNASTQSLEPVKKPEACTVQVGGVCIVR</sequence>
<evidence type="ECO:0000313" key="1">
    <source>
        <dbReference type="EMBL" id="EDX70748.1"/>
    </source>
</evidence>
<gene>
    <name evidence="1" type="ORF">MC7420_5951</name>
</gene>
<keyword evidence="2" id="KW-1185">Reference proteome</keyword>
<dbReference type="Gene3D" id="2.60.120.380">
    <property type="match status" value="1"/>
</dbReference>
<protein>
    <recommendedName>
        <fullName evidence="3">Bacterial pre-peptidase C-terminal domain family</fullName>
    </recommendedName>
</protein>
<accession>B4W4W8</accession>